<dbReference type="Pfam" id="PF03853">
    <property type="entry name" value="YjeF_N"/>
    <property type="match status" value="1"/>
</dbReference>
<dbReference type="Gene3D" id="3.40.1190.20">
    <property type="match status" value="1"/>
</dbReference>
<proteinExistence type="inferred from homology"/>
<accession>B3EJ04</accession>
<evidence type="ECO:0000256" key="6">
    <source>
        <dbReference type="ARBA" id="ARBA00022741"/>
    </source>
</evidence>
<name>B3EJ04_CHLPB</name>
<keyword evidence="8 17" id="KW-0521">NADP</keyword>
<keyword evidence="7 17" id="KW-0067">ATP-binding</keyword>
<dbReference type="InterPro" id="IPR030677">
    <property type="entry name" value="Nnr"/>
</dbReference>
<comment type="subunit">
    <text evidence="17">Homotetramer.</text>
</comment>
<protein>
    <recommendedName>
        <fullName evidence="19">Bifunctional NAD(P)H-hydrate repair enzyme</fullName>
    </recommendedName>
    <alternativeName>
        <fullName evidence="19">Nicotinamide nucleotide repair protein</fullName>
    </alternativeName>
    <domain>
        <recommendedName>
            <fullName evidence="19">ADP-dependent (S)-NAD(P)H-hydrate dehydratase</fullName>
            <ecNumber evidence="19">4.2.1.136</ecNumber>
        </recommendedName>
        <alternativeName>
            <fullName evidence="19">ADP-dependent NAD(P)HX dehydratase</fullName>
        </alternativeName>
    </domain>
    <domain>
        <recommendedName>
            <fullName evidence="19">NAD(P)H-hydrate epimerase</fullName>
            <ecNumber evidence="19">5.1.99.6</ecNumber>
        </recommendedName>
    </domain>
</protein>
<comment type="cofactor">
    <cofactor evidence="18 19">
        <name>K(+)</name>
        <dbReference type="ChEBI" id="CHEBI:29103"/>
    </cofactor>
    <text evidence="18 19">Binds 1 potassium ion per subunit.</text>
</comment>
<dbReference type="NCBIfam" id="TIGR00197">
    <property type="entry name" value="yjeF_nterm"/>
    <property type="match status" value="1"/>
</dbReference>
<dbReference type="InterPro" id="IPR000631">
    <property type="entry name" value="CARKD"/>
</dbReference>
<comment type="function">
    <text evidence="14 19">Bifunctional enzyme that catalyzes the epimerization of the S- and R-forms of NAD(P)HX and the dehydration of the S-form of NAD(P)HX at the expense of ADP, which is converted to AMP. This allows the repair of both epimers of NAD(P)HX, a damaged form of NAD(P)H that is a result of enzymatic or heat-dependent hydration.</text>
</comment>
<evidence type="ECO:0000256" key="19">
    <source>
        <dbReference type="PIRNR" id="PIRNR017184"/>
    </source>
</evidence>
<reference evidence="22" key="1">
    <citation type="submission" date="2008-06" db="EMBL/GenBank/DDBJ databases">
        <title>Complete sequence of Chlorobium phaeobacteroides BS1.</title>
        <authorList>
            <consortium name="US DOE Joint Genome Institute"/>
            <person name="Lucas S."/>
            <person name="Copeland A."/>
            <person name="Lapidus A."/>
            <person name="Glavina del Rio T."/>
            <person name="Dalin E."/>
            <person name="Tice H."/>
            <person name="Bruce D."/>
            <person name="Goodwin L."/>
            <person name="Pitluck S."/>
            <person name="Schmutz J."/>
            <person name="Larimer F."/>
            <person name="Land M."/>
            <person name="Hauser L."/>
            <person name="Kyrpides N."/>
            <person name="Ovchinnikova G."/>
            <person name="Li T."/>
            <person name="Liu Z."/>
            <person name="Zhao F."/>
            <person name="Overmann J."/>
            <person name="Bryant D.A."/>
            <person name="Richardson P."/>
        </authorList>
    </citation>
    <scope>NUCLEOTIDE SEQUENCE [LARGE SCALE GENOMIC DNA]</scope>
    <source>
        <strain evidence="22">BS1</strain>
    </source>
</reference>
<keyword evidence="10 17" id="KW-0520">NAD</keyword>
<comment type="cofactor">
    <cofactor evidence="17">
        <name>Mg(2+)</name>
        <dbReference type="ChEBI" id="CHEBI:18420"/>
    </cofactor>
</comment>
<feature type="binding site" evidence="17">
    <location>
        <position position="400"/>
    </location>
    <ligand>
        <name>(6S)-NADPHX</name>
        <dbReference type="ChEBI" id="CHEBI:64076"/>
    </ligand>
</feature>
<dbReference type="GO" id="GO:0052855">
    <property type="term" value="F:ADP-dependent NAD(P)H-hydrate dehydratase activity"/>
    <property type="evidence" value="ECO:0007669"/>
    <property type="project" value="UniProtKB-UniRule"/>
</dbReference>
<dbReference type="GO" id="GO:0016301">
    <property type="term" value="F:kinase activity"/>
    <property type="evidence" value="ECO:0007669"/>
    <property type="project" value="UniProtKB-KW"/>
</dbReference>
<dbReference type="GO" id="GO:0005524">
    <property type="term" value="F:ATP binding"/>
    <property type="evidence" value="ECO:0007669"/>
    <property type="project" value="UniProtKB-UniRule"/>
</dbReference>
<dbReference type="InterPro" id="IPR017953">
    <property type="entry name" value="Carbohydrate_kinase_pred_CS"/>
</dbReference>
<evidence type="ECO:0000256" key="11">
    <source>
        <dbReference type="ARBA" id="ARBA00023235"/>
    </source>
</evidence>
<evidence type="ECO:0000256" key="2">
    <source>
        <dbReference type="ARBA" id="ARBA00000909"/>
    </source>
</evidence>
<dbReference type="PANTHER" id="PTHR12592">
    <property type="entry name" value="ATP-DEPENDENT (S)-NAD(P)H-HYDRATE DEHYDRATASE FAMILY MEMBER"/>
    <property type="match status" value="1"/>
</dbReference>
<keyword evidence="22" id="KW-0418">Kinase</keyword>
<dbReference type="eggNOG" id="COG0062">
    <property type="taxonomic scope" value="Bacteria"/>
</dbReference>
<feature type="binding site" evidence="17">
    <location>
        <position position="466"/>
    </location>
    <ligand>
        <name>AMP</name>
        <dbReference type="ChEBI" id="CHEBI:456215"/>
    </ligand>
</feature>
<comment type="similarity">
    <text evidence="4 19">In the C-terminal section; belongs to the NnrD/CARKD family.</text>
</comment>
<dbReference type="EC" id="5.1.99.6" evidence="19"/>
<comment type="similarity">
    <text evidence="17">Belongs to the NnrD/CARKD family.</text>
</comment>
<evidence type="ECO:0000256" key="18">
    <source>
        <dbReference type="HAMAP-Rule" id="MF_01966"/>
    </source>
</evidence>
<feature type="binding site" evidence="18">
    <location>
        <position position="66"/>
    </location>
    <ligand>
        <name>K(+)</name>
        <dbReference type="ChEBI" id="CHEBI:29103"/>
    </ligand>
</feature>
<evidence type="ECO:0000313" key="22">
    <source>
        <dbReference type="EMBL" id="ACE04204.1"/>
    </source>
</evidence>
<dbReference type="GO" id="GO:0046496">
    <property type="term" value="P:nicotinamide nucleotide metabolic process"/>
    <property type="evidence" value="ECO:0007669"/>
    <property type="project" value="UniProtKB-UniRule"/>
</dbReference>
<keyword evidence="13" id="KW-0511">Multifunctional enzyme</keyword>
<evidence type="ECO:0000256" key="9">
    <source>
        <dbReference type="ARBA" id="ARBA00022958"/>
    </source>
</evidence>
<evidence type="ECO:0000256" key="13">
    <source>
        <dbReference type="ARBA" id="ARBA00023268"/>
    </source>
</evidence>
<dbReference type="GO" id="GO:0052856">
    <property type="term" value="F:NAD(P)HX epimerase activity"/>
    <property type="evidence" value="ECO:0007669"/>
    <property type="project" value="UniProtKB-UniRule"/>
</dbReference>
<feature type="binding site" evidence="17">
    <location>
        <position position="345"/>
    </location>
    <ligand>
        <name>(6S)-NADPHX</name>
        <dbReference type="ChEBI" id="CHEBI:64076"/>
    </ligand>
</feature>
<dbReference type="SUPFAM" id="SSF64153">
    <property type="entry name" value="YjeF N-terminal domain-like"/>
    <property type="match status" value="1"/>
</dbReference>
<evidence type="ECO:0000256" key="5">
    <source>
        <dbReference type="ARBA" id="ARBA00022723"/>
    </source>
</evidence>
<dbReference type="HOGENOM" id="CLU_024853_4_1_10"/>
<feature type="binding site" evidence="17">
    <location>
        <begin position="437"/>
        <end position="441"/>
    </location>
    <ligand>
        <name>AMP</name>
        <dbReference type="ChEBI" id="CHEBI:456215"/>
    </ligand>
</feature>
<feature type="domain" description="YjeF N-terminal" evidence="21">
    <location>
        <begin position="10"/>
        <end position="238"/>
    </location>
</feature>
<evidence type="ECO:0000256" key="8">
    <source>
        <dbReference type="ARBA" id="ARBA00022857"/>
    </source>
</evidence>
<evidence type="ECO:0000256" key="16">
    <source>
        <dbReference type="ARBA" id="ARBA00049209"/>
    </source>
</evidence>
<organism evidence="22">
    <name type="scientific">Chlorobium phaeobacteroides (strain BS1)</name>
    <dbReference type="NCBI Taxonomy" id="331678"/>
    <lineage>
        <taxon>Bacteria</taxon>
        <taxon>Pseudomonadati</taxon>
        <taxon>Chlorobiota</taxon>
        <taxon>Chlorobiia</taxon>
        <taxon>Chlorobiales</taxon>
        <taxon>Chlorobiaceae</taxon>
        <taxon>Chlorobium/Pelodictyon group</taxon>
        <taxon>Chlorobium</taxon>
    </lineage>
</organism>
<comment type="catalytic activity">
    <reaction evidence="16 17 19">
        <text>(6S)-NADPHX + ADP = AMP + phosphate + NADPH + H(+)</text>
        <dbReference type="Rhea" id="RHEA:32235"/>
        <dbReference type="ChEBI" id="CHEBI:15378"/>
        <dbReference type="ChEBI" id="CHEBI:43474"/>
        <dbReference type="ChEBI" id="CHEBI:57783"/>
        <dbReference type="ChEBI" id="CHEBI:64076"/>
        <dbReference type="ChEBI" id="CHEBI:456215"/>
        <dbReference type="ChEBI" id="CHEBI:456216"/>
        <dbReference type="EC" id="4.2.1.136"/>
    </reaction>
</comment>
<evidence type="ECO:0000259" key="20">
    <source>
        <dbReference type="PROSITE" id="PS51383"/>
    </source>
</evidence>
<dbReference type="AlphaFoldDB" id="B3EJ04"/>
<keyword evidence="9 18" id="KW-0630">Potassium</keyword>
<evidence type="ECO:0000256" key="14">
    <source>
        <dbReference type="ARBA" id="ARBA00025153"/>
    </source>
</evidence>
<dbReference type="PROSITE" id="PS01050">
    <property type="entry name" value="YJEF_C_2"/>
    <property type="match status" value="1"/>
</dbReference>
<dbReference type="PIRSF" id="PIRSF017184">
    <property type="entry name" value="Nnr"/>
    <property type="match status" value="1"/>
</dbReference>
<dbReference type="SUPFAM" id="SSF53613">
    <property type="entry name" value="Ribokinase-like"/>
    <property type="match status" value="1"/>
</dbReference>
<keyword evidence="22" id="KW-0808">Transferase</keyword>
<dbReference type="InterPro" id="IPR036652">
    <property type="entry name" value="YjeF_N_dom_sf"/>
</dbReference>
<dbReference type="KEGG" id="cpb:Cphamn1_1272"/>
<dbReference type="PROSITE" id="PS51385">
    <property type="entry name" value="YJEF_N"/>
    <property type="match status" value="1"/>
</dbReference>
<dbReference type="GO" id="GO:0046872">
    <property type="term" value="F:metal ion binding"/>
    <property type="evidence" value="ECO:0007669"/>
    <property type="project" value="UniProtKB-UniRule"/>
</dbReference>
<dbReference type="eggNOG" id="COG0063">
    <property type="taxonomic scope" value="Bacteria"/>
</dbReference>
<evidence type="ECO:0000256" key="17">
    <source>
        <dbReference type="HAMAP-Rule" id="MF_01965"/>
    </source>
</evidence>
<evidence type="ECO:0000256" key="3">
    <source>
        <dbReference type="ARBA" id="ARBA00006001"/>
    </source>
</evidence>
<comment type="catalytic activity">
    <reaction evidence="2 18 19">
        <text>(6R)-NADPHX = (6S)-NADPHX</text>
        <dbReference type="Rhea" id="RHEA:32227"/>
        <dbReference type="ChEBI" id="CHEBI:64076"/>
        <dbReference type="ChEBI" id="CHEBI:64077"/>
        <dbReference type="EC" id="5.1.99.6"/>
    </reaction>
</comment>
<keyword evidence="6 17" id="KW-0547">Nucleotide-binding</keyword>
<dbReference type="PANTHER" id="PTHR12592:SF0">
    <property type="entry name" value="ATP-DEPENDENT (S)-NAD(P)H-HYDRATE DEHYDRATASE"/>
    <property type="match status" value="1"/>
</dbReference>
<feature type="domain" description="YjeF C-terminal" evidence="20">
    <location>
        <begin position="246"/>
        <end position="524"/>
    </location>
</feature>
<comment type="similarity">
    <text evidence="18">Belongs to the NnrE/AIBP family.</text>
</comment>
<feature type="binding site" evidence="18">
    <location>
        <begin position="65"/>
        <end position="69"/>
    </location>
    <ligand>
        <name>(6S)-NADPHX</name>
        <dbReference type="ChEBI" id="CHEBI:64076"/>
    </ligand>
</feature>
<gene>
    <name evidence="17" type="primary">nnrD</name>
    <name evidence="18" type="synonym">nnrE</name>
    <name evidence="22" type="ordered locus">Cphamn1_1272</name>
</gene>
<dbReference type="InterPro" id="IPR029056">
    <property type="entry name" value="Ribokinase-like"/>
</dbReference>
<feature type="binding site" evidence="17">
    <location>
        <position position="285"/>
    </location>
    <ligand>
        <name>(6S)-NADPHX</name>
        <dbReference type="ChEBI" id="CHEBI:64076"/>
    </ligand>
</feature>
<comment type="function">
    <text evidence="18">Catalyzes the epimerization of the S- and R-forms of NAD(P)HX, a damaged form of NAD(P)H that is a result of enzymatic or heat-dependent hydration. This is a prerequisite for the S-specific NAD(P)H-hydrate dehydratase to allow the repair of both epimers of NAD(P)HX.</text>
</comment>
<dbReference type="PROSITE" id="PS51383">
    <property type="entry name" value="YJEF_C_3"/>
    <property type="match status" value="1"/>
</dbReference>
<comment type="caution">
    <text evidence="18">Lacks conserved residue(s) required for the propagation of feature annotation.</text>
</comment>
<dbReference type="EMBL" id="CP001101">
    <property type="protein sequence ID" value="ACE04204.1"/>
    <property type="molecule type" value="Genomic_DNA"/>
</dbReference>
<dbReference type="Pfam" id="PF01256">
    <property type="entry name" value="Carb_kinase"/>
    <property type="match status" value="1"/>
</dbReference>
<feature type="binding site" evidence="18">
    <location>
        <position position="139"/>
    </location>
    <ligand>
        <name>K(+)</name>
        <dbReference type="ChEBI" id="CHEBI:29103"/>
    </ligand>
</feature>
<dbReference type="InterPro" id="IPR004443">
    <property type="entry name" value="YjeF_N_dom"/>
</dbReference>
<evidence type="ECO:0000256" key="7">
    <source>
        <dbReference type="ARBA" id="ARBA00022840"/>
    </source>
</evidence>
<feature type="binding site" evidence="18">
    <location>
        <position position="181"/>
    </location>
    <ligand>
        <name>(6S)-NADPHX</name>
        <dbReference type="ChEBI" id="CHEBI:64076"/>
    </ligand>
</feature>
<dbReference type="EC" id="4.2.1.136" evidence="19"/>
<comment type="function">
    <text evidence="17">Catalyzes the dehydration of the S-form of NAD(P)HX at the expense of ADP, which is converted to AMP. Together with NAD(P)HX epimerase, which catalyzes the epimerization of the S- and R-forms, the enzyme allows the repair of both epimers of NAD(P)HX, a damaged form of NAD(P)H that is a result of enzymatic or heat-dependent hydration.</text>
</comment>
<keyword evidence="5 18" id="KW-0479">Metal-binding</keyword>
<feature type="binding site" evidence="17">
    <location>
        <position position="467"/>
    </location>
    <ligand>
        <name>(6S)-NADPHX</name>
        <dbReference type="ChEBI" id="CHEBI:64076"/>
    </ligand>
</feature>
<keyword evidence="11 18" id="KW-0413">Isomerase</keyword>
<evidence type="ECO:0000256" key="1">
    <source>
        <dbReference type="ARBA" id="ARBA00000013"/>
    </source>
</evidence>
<comment type="catalytic activity">
    <reaction evidence="1 18 19">
        <text>(6R)-NADHX = (6S)-NADHX</text>
        <dbReference type="Rhea" id="RHEA:32215"/>
        <dbReference type="ChEBI" id="CHEBI:64074"/>
        <dbReference type="ChEBI" id="CHEBI:64075"/>
        <dbReference type="EC" id="5.1.99.6"/>
    </reaction>
</comment>
<dbReference type="HAMAP" id="MF_01965">
    <property type="entry name" value="NADHX_dehydratase"/>
    <property type="match status" value="1"/>
</dbReference>
<keyword evidence="12 17" id="KW-0456">Lyase</keyword>
<evidence type="ECO:0000256" key="4">
    <source>
        <dbReference type="ARBA" id="ARBA00009524"/>
    </source>
</evidence>
<dbReference type="STRING" id="331678.Cphamn1_1272"/>
<dbReference type="CDD" id="cd01171">
    <property type="entry name" value="YXKO-related"/>
    <property type="match status" value="1"/>
</dbReference>
<evidence type="ECO:0000256" key="12">
    <source>
        <dbReference type="ARBA" id="ARBA00023239"/>
    </source>
</evidence>
<evidence type="ECO:0000256" key="15">
    <source>
        <dbReference type="ARBA" id="ARBA00048238"/>
    </source>
</evidence>
<comment type="catalytic activity">
    <reaction evidence="15 17 19">
        <text>(6S)-NADHX + ADP = AMP + phosphate + NADH + H(+)</text>
        <dbReference type="Rhea" id="RHEA:32223"/>
        <dbReference type="ChEBI" id="CHEBI:15378"/>
        <dbReference type="ChEBI" id="CHEBI:43474"/>
        <dbReference type="ChEBI" id="CHEBI:57945"/>
        <dbReference type="ChEBI" id="CHEBI:64074"/>
        <dbReference type="ChEBI" id="CHEBI:456215"/>
        <dbReference type="ChEBI" id="CHEBI:456216"/>
        <dbReference type="EC" id="4.2.1.136"/>
    </reaction>
</comment>
<dbReference type="HAMAP" id="MF_01966">
    <property type="entry name" value="NADHX_epimerase"/>
    <property type="match status" value="1"/>
</dbReference>
<sequence length="530" mass="56169">MLPILTAGEMSRADRAAIELLHTDEPRLMELAGREASRIIAQTFETTGREGLHELDFLLVCGKGNNGGDGFVLARHLLNLGASVDLILLYPSENLAEINRNGLTIVQAYRNHTEKLRIFNGLDEAMPLISEREYDGIVDALLGTGLRLKRDGEPLKSPLKQAVELINTLREQSPAVTIALDLPSGLDATSGFASQPAVMADLTVCMAYMKTGFFLNSGPALAGEIHVAEISIPPFLVENCTCHLTDEDFAAEQFTLRDTDGAKHRNGKLLVIAGSSDSRSSMLGASLLTAKAAINTGAGYVCVSLPPELSGPLHTYVPSATVTGREYESLLEKAAWADAIVIGCGLGREKDTIDLLHRLLADPVIASKKLVLDADALYALSQNGFSLAEHEYADTLLTPHTGEFSRLTGLSLDAIHADPLDAVRSFSSANKVNLLLKGNPTFITSPSGDLLVNNSGTEALSTAGTGDVLAGMIGALAAKGTDTFHAGAAAAWFHGRAGDLARDISSLVSSEDVLGAIPKAIAEIFFAEEE</sequence>
<dbReference type="GO" id="GO:0110051">
    <property type="term" value="P:metabolite repair"/>
    <property type="evidence" value="ECO:0007669"/>
    <property type="project" value="TreeGrafter"/>
</dbReference>
<dbReference type="Gene3D" id="3.40.50.10260">
    <property type="entry name" value="YjeF N-terminal domain"/>
    <property type="match status" value="1"/>
</dbReference>
<comment type="similarity">
    <text evidence="3 19">In the N-terminal section; belongs to the NnrE/AIBP family.</text>
</comment>
<dbReference type="NCBIfam" id="TIGR00196">
    <property type="entry name" value="yjeF_cterm"/>
    <property type="match status" value="1"/>
</dbReference>
<feature type="binding site" evidence="18">
    <location>
        <position position="184"/>
    </location>
    <ligand>
        <name>K(+)</name>
        <dbReference type="ChEBI" id="CHEBI:29103"/>
    </ligand>
</feature>
<evidence type="ECO:0000259" key="21">
    <source>
        <dbReference type="PROSITE" id="PS51385"/>
    </source>
</evidence>
<dbReference type="OrthoDB" id="9806925at2"/>
<evidence type="ECO:0000256" key="10">
    <source>
        <dbReference type="ARBA" id="ARBA00023027"/>
    </source>
</evidence>